<evidence type="ECO:0000259" key="1">
    <source>
        <dbReference type="Pfam" id="PF01593"/>
    </source>
</evidence>
<evidence type="ECO:0000313" key="2">
    <source>
        <dbReference type="EMBL" id="QHT36338.1"/>
    </source>
</evidence>
<dbReference type="PANTHER" id="PTHR42923:SF3">
    <property type="entry name" value="PROTOPORPHYRINOGEN OXIDASE"/>
    <property type="match status" value="1"/>
</dbReference>
<dbReference type="PANTHER" id="PTHR42923">
    <property type="entry name" value="PROTOPORPHYRINOGEN OXIDASE"/>
    <property type="match status" value="1"/>
</dbReference>
<dbReference type="EMBL" id="MN738741">
    <property type="protein sequence ID" value="QHT36338.1"/>
    <property type="molecule type" value="Genomic_DNA"/>
</dbReference>
<feature type="domain" description="Amine oxidase" evidence="1">
    <location>
        <begin position="19"/>
        <end position="407"/>
    </location>
</feature>
<dbReference type="SUPFAM" id="SSF51905">
    <property type="entry name" value="FAD/NAD(P)-binding domain"/>
    <property type="match status" value="1"/>
</dbReference>
<dbReference type="InterPro" id="IPR050464">
    <property type="entry name" value="Zeta_carotene_desat/Oxidored"/>
</dbReference>
<dbReference type="InterPro" id="IPR036188">
    <property type="entry name" value="FAD/NAD-bd_sf"/>
</dbReference>
<dbReference type="Gene3D" id="3.50.50.60">
    <property type="entry name" value="FAD/NAD(P)-binding domain"/>
    <property type="match status" value="1"/>
</dbReference>
<dbReference type="AlphaFoldDB" id="A0A6C0F458"/>
<reference evidence="2" key="1">
    <citation type="journal article" date="2020" name="Nature">
        <title>Giant virus diversity and host interactions through global metagenomics.</title>
        <authorList>
            <person name="Schulz F."/>
            <person name="Roux S."/>
            <person name="Paez-Espino D."/>
            <person name="Jungbluth S."/>
            <person name="Walsh D.A."/>
            <person name="Denef V.J."/>
            <person name="McMahon K.D."/>
            <person name="Konstantinidis K.T."/>
            <person name="Eloe-Fadrosh E.A."/>
            <person name="Kyrpides N.C."/>
            <person name="Woyke T."/>
        </authorList>
    </citation>
    <scope>NUCLEOTIDE SEQUENCE</scope>
    <source>
        <strain evidence="2">GVMAG-S-ERX555931-87</strain>
    </source>
</reference>
<dbReference type="InterPro" id="IPR002937">
    <property type="entry name" value="Amino_oxidase"/>
</dbReference>
<organism evidence="2">
    <name type="scientific">viral metagenome</name>
    <dbReference type="NCBI Taxonomy" id="1070528"/>
    <lineage>
        <taxon>unclassified sequences</taxon>
        <taxon>metagenomes</taxon>
        <taxon>organismal metagenomes</taxon>
    </lineage>
</organism>
<dbReference type="GO" id="GO:0016491">
    <property type="term" value="F:oxidoreductase activity"/>
    <property type="evidence" value="ECO:0007669"/>
    <property type="project" value="InterPro"/>
</dbReference>
<name>A0A6C0F458_9ZZZZ</name>
<accession>A0A6C0F458</accession>
<protein>
    <recommendedName>
        <fullName evidence="1">Amine oxidase domain-containing protein</fullName>
    </recommendedName>
</protein>
<dbReference type="Pfam" id="PF01593">
    <property type="entry name" value="Amino_oxidase"/>
    <property type="match status" value="1"/>
</dbReference>
<proteinExistence type="predicted"/>
<sequence>MSFFNSNYDYDIIIIGGGISGLFTAYKLSETNKNIILFESSNSLGGKIVTINKGNGISYEAGAARFHHSHGKILALIHELELQNDIIKLPKKINHILRNSSDNYTYKTENTLNLSFLLNEAISNRDKMSKETLETISFFQYLTMLFDNETALFIKDSFGYDSEILHLNAYSALYYHSDDLLKDNKYYILANGLSQIIMKLSEKLKQKENVIVKTNTEVKGIDGNHVITAKGEKFNFNKLILSIPHSKLKGIDYFKNKLPFDSIKPIKLLRIYAKYPTNNLWFQDIERTTTDNILRHIIPINKKNGLIMISYTDDIYAEMWNNNYKVSEEFLIKTIHQQIYNLFKITPPKPEFLAVHYWENGIHVWKPNNNTDKLYKSTLKPDKNKEIYLVGETFSKKQGWVEGALETCYDVLKLLSLDGYKIISSKATINDK</sequence>